<evidence type="ECO:0000313" key="11">
    <source>
        <dbReference type="Proteomes" id="UP001291309"/>
    </source>
</evidence>
<keyword evidence="10" id="KW-0575">Peroxidase</keyword>
<keyword evidence="6 7" id="KW-0408">Iron</keyword>
<dbReference type="InterPro" id="IPR009056">
    <property type="entry name" value="Cyt_c-like_dom"/>
</dbReference>
<comment type="caution">
    <text evidence="10">The sequence shown here is derived from an EMBL/GenBank/DDBJ whole genome shotgun (WGS) entry which is preliminary data.</text>
</comment>
<evidence type="ECO:0000313" key="10">
    <source>
        <dbReference type="EMBL" id="MDY7227827.1"/>
    </source>
</evidence>
<dbReference type="RefSeq" id="WP_321546537.1">
    <property type="nucleotide sequence ID" value="NZ_JAXIVS010000004.1"/>
</dbReference>
<evidence type="ECO:0000259" key="9">
    <source>
        <dbReference type="PROSITE" id="PS51007"/>
    </source>
</evidence>
<dbReference type="InterPro" id="IPR051395">
    <property type="entry name" value="Cytochrome_c_Peroxidase/MauG"/>
</dbReference>
<feature type="region of interest" description="Disordered" evidence="8">
    <location>
        <begin position="379"/>
        <end position="410"/>
    </location>
</feature>
<gene>
    <name evidence="10" type="ORF">SYV04_15535</name>
</gene>
<keyword evidence="3 7" id="KW-0479">Metal-binding</keyword>
<reference evidence="10 11" key="1">
    <citation type="submission" date="2023-12" db="EMBL/GenBank/DDBJ databases">
        <title>the genome sequence of Hyalangium sp. s54d21.</title>
        <authorList>
            <person name="Zhang X."/>
        </authorList>
    </citation>
    <scope>NUCLEOTIDE SEQUENCE [LARGE SCALE GENOMIC DNA]</scope>
    <source>
        <strain evidence="11">s54d21</strain>
    </source>
</reference>
<dbReference type="Pfam" id="PF03150">
    <property type="entry name" value="CCP_MauG"/>
    <property type="match status" value="1"/>
</dbReference>
<dbReference type="GO" id="GO:0004130">
    <property type="term" value="F:cytochrome-c peroxidase activity"/>
    <property type="evidence" value="ECO:0007669"/>
    <property type="project" value="UniProtKB-EC"/>
</dbReference>
<evidence type="ECO:0000256" key="7">
    <source>
        <dbReference type="PROSITE-ProRule" id="PRU00433"/>
    </source>
</evidence>
<evidence type="ECO:0000256" key="8">
    <source>
        <dbReference type="SAM" id="MobiDB-lite"/>
    </source>
</evidence>
<organism evidence="10 11">
    <name type="scientific">Hyalangium rubrum</name>
    <dbReference type="NCBI Taxonomy" id="3103134"/>
    <lineage>
        <taxon>Bacteria</taxon>
        <taxon>Pseudomonadati</taxon>
        <taxon>Myxococcota</taxon>
        <taxon>Myxococcia</taxon>
        <taxon>Myxococcales</taxon>
        <taxon>Cystobacterineae</taxon>
        <taxon>Archangiaceae</taxon>
        <taxon>Hyalangium</taxon>
    </lineage>
</organism>
<accession>A0ABU5H3X2</accession>
<evidence type="ECO:0000256" key="4">
    <source>
        <dbReference type="ARBA" id="ARBA00022729"/>
    </source>
</evidence>
<dbReference type="Gene3D" id="1.10.760.10">
    <property type="entry name" value="Cytochrome c-like domain"/>
    <property type="match status" value="2"/>
</dbReference>
<proteinExistence type="predicted"/>
<dbReference type="EMBL" id="JAXIVS010000004">
    <property type="protein sequence ID" value="MDY7227827.1"/>
    <property type="molecule type" value="Genomic_DNA"/>
</dbReference>
<evidence type="ECO:0000256" key="2">
    <source>
        <dbReference type="ARBA" id="ARBA00022617"/>
    </source>
</evidence>
<keyword evidence="11" id="KW-1185">Reference proteome</keyword>
<dbReference type="SUPFAM" id="SSF46626">
    <property type="entry name" value="Cytochrome c"/>
    <property type="match status" value="2"/>
</dbReference>
<feature type="domain" description="Cytochrome c" evidence="9">
    <location>
        <begin position="209"/>
        <end position="365"/>
    </location>
</feature>
<keyword evidence="4" id="KW-0732">Signal</keyword>
<evidence type="ECO:0000256" key="6">
    <source>
        <dbReference type="ARBA" id="ARBA00023004"/>
    </source>
</evidence>
<feature type="domain" description="Cytochrome c" evidence="9">
    <location>
        <begin position="57"/>
        <end position="189"/>
    </location>
</feature>
<dbReference type="PANTHER" id="PTHR30600">
    <property type="entry name" value="CYTOCHROME C PEROXIDASE-RELATED"/>
    <property type="match status" value="1"/>
</dbReference>
<sequence length="433" mass="47260">MRLRSPVAWTVAVLVYAGAGYAAEPPRAAAPPPKLPLGVSPTLWKLSVPAGAEPTPEKVALGEKLFNEKRLSADDTVSCATCHEPTKGFVDGKALSTGIKNQQVTRNSPTVLNAMFNATQFWDGRAGTLEDQAKLPILNPREMGMPSPEAVVTKVRAIPEYSAEFKKVFGREVNYDDLAAAIAAFERTQFSGSARFDKFIHGDDKALNASEKRGWALFNGKARCNSCHAANIVSPLFSDQKFHNIGIAAHKQDFVQLAREALTVVRTGDEKQIDELALETKFSELGRFLVTKKENDVGAFKTPTLRNVGITGPYMHDGSLVTLWDVMDHYNKGGVPNPYLDGGMQRLGLTEPEIDDVVAFLFALTDERYEKFNRQELARQTARKGKRPERDTEVALGKKGNLGDLAPNPDLAVKNPAELGAYGSETSIKSTAK</sequence>
<dbReference type="EC" id="1.11.1.5" evidence="10"/>
<name>A0ABU5H3X2_9BACT</name>
<dbReference type="InterPro" id="IPR036909">
    <property type="entry name" value="Cyt_c-like_dom_sf"/>
</dbReference>
<dbReference type="Proteomes" id="UP001291309">
    <property type="component" value="Unassembled WGS sequence"/>
</dbReference>
<dbReference type="PANTHER" id="PTHR30600:SF10">
    <property type="entry name" value="BLL6722 PROTEIN"/>
    <property type="match status" value="1"/>
</dbReference>
<keyword evidence="2 7" id="KW-0349">Heme</keyword>
<evidence type="ECO:0000256" key="1">
    <source>
        <dbReference type="ARBA" id="ARBA00004196"/>
    </source>
</evidence>
<protein>
    <submittedName>
        <fullName evidence="10">Cytochrome c peroxidase</fullName>
        <ecNumber evidence="10">1.11.1.5</ecNumber>
    </submittedName>
</protein>
<evidence type="ECO:0000256" key="3">
    <source>
        <dbReference type="ARBA" id="ARBA00022723"/>
    </source>
</evidence>
<comment type="subcellular location">
    <subcellularLocation>
        <location evidence="1">Cell envelope</location>
    </subcellularLocation>
</comment>
<keyword evidence="5 10" id="KW-0560">Oxidoreductase</keyword>
<evidence type="ECO:0000256" key="5">
    <source>
        <dbReference type="ARBA" id="ARBA00023002"/>
    </source>
</evidence>
<dbReference type="PROSITE" id="PS51007">
    <property type="entry name" value="CYTC"/>
    <property type="match status" value="2"/>
</dbReference>
<dbReference type="InterPro" id="IPR004852">
    <property type="entry name" value="Di-haem_cyt_c_peroxidsae"/>
</dbReference>